<dbReference type="EC" id="2.1.1.56" evidence="2"/>
<feature type="region of interest" description="Disordered" evidence="12">
    <location>
        <begin position="242"/>
        <end position="627"/>
    </location>
</feature>
<evidence type="ECO:0000256" key="6">
    <source>
        <dbReference type="ARBA" id="ARBA00022884"/>
    </source>
</evidence>
<dbReference type="PROSITE" id="PS51562">
    <property type="entry name" value="RNA_CAP0_MT"/>
    <property type="match status" value="1"/>
</dbReference>
<dbReference type="STRING" id="401625.A0A0P1BTE0"/>
<dbReference type="InterPro" id="IPR004971">
    <property type="entry name" value="mRNA_G-N7_MeTrfase_dom"/>
</dbReference>
<evidence type="ECO:0000256" key="12">
    <source>
        <dbReference type="SAM" id="MobiDB-lite"/>
    </source>
</evidence>
<feature type="compositionally biased region" description="Polar residues" evidence="12">
    <location>
        <begin position="557"/>
        <end position="568"/>
    </location>
</feature>
<protein>
    <recommendedName>
        <fullName evidence="11">mRNA cap guanine-N(7) methyltransferase</fullName>
        <ecNumber evidence="2">2.1.1.56</ecNumber>
    </recommendedName>
    <alternativeName>
        <fullName evidence="8">mRNA (guanine-N(7))-methyltransferase</fullName>
    </alternativeName>
    <alternativeName>
        <fullName evidence="9">mRNA cap methyltransferase</fullName>
    </alternativeName>
</protein>
<evidence type="ECO:0000256" key="3">
    <source>
        <dbReference type="ARBA" id="ARBA00022603"/>
    </source>
</evidence>
<feature type="compositionally biased region" description="Basic and acidic residues" evidence="12">
    <location>
        <begin position="393"/>
        <end position="416"/>
    </location>
</feature>
<name>A0A0P1BTE0_9BASI</name>
<evidence type="ECO:0000313" key="15">
    <source>
        <dbReference type="Proteomes" id="UP000054845"/>
    </source>
</evidence>
<feature type="compositionally biased region" description="Basic and acidic residues" evidence="12">
    <location>
        <begin position="242"/>
        <end position="253"/>
    </location>
</feature>
<organism evidence="14 15">
    <name type="scientific">Ceraceosorus bombacis</name>
    <dbReference type="NCBI Taxonomy" id="401625"/>
    <lineage>
        <taxon>Eukaryota</taxon>
        <taxon>Fungi</taxon>
        <taxon>Dikarya</taxon>
        <taxon>Basidiomycota</taxon>
        <taxon>Ustilaginomycotina</taxon>
        <taxon>Exobasidiomycetes</taxon>
        <taxon>Ceraceosorales</taxon>
        <taxon>Ceraceosoraceae</taxon>
        <taxon>Ceraceosorus</taxon>
    </lineage>
</organism>
<dbReference type="PANTHER" id="PTHR12189:SF2">
    <property type="entry name" value="MRNA CAP GUANINE-N7 METHYLTRANSFERASE"/>
    <property type="match status" value="1"/>
</dbReference>
<feature type="compositionally biased region" description="Low complexity" evidence="12">
    <location>
        <begin position="528"/>
        <end position="549"/>
    </location>
</feature>
<accession>A0A0P1BTE0</accession>
<proteinExistence type="predicted"/>
<evidence type="ECO:0000259" key="13">
    <source>
        <dbReference type="PROSITE" id="PS51562"/>
    </source>
</evidence>
<dbReference type="Proteomes" id="UP000054845">
    <property type="component" value="Unassembled WGS sequence"/>
</dbReference>
<dbReference type="InterPro" id="IPR029063">
    <property type="entry name" value="SAM-dependent_MTases_sf"/>
</dbReference>
<comment type="catalytic activity">
    <reaction evidence="10">
        <text>a 5'-end (5'-triphosphoguanosine)-ribonucleoside in mRNA + S-adenosyl-L-methionine = a 5'-end (N(7)-methyl 5'-triphosphoguanosine)-ribonucleoside in mRNA + S-adenosyl-L-homocysteine</text>
        <dbReference type="Rhea" id="RHEA:67008"/>
        <dbReference type="Rhea" id="RHEA-COMP:17166"/>
        <dbReference type="Rhea" id="RHEA-COMP:17167"/>
        <dbReference type="ChEBI" id="CHEBI:57856"/>
        <dbReference type="ChEBI" id="CHEBI:59789"/>
        <dbReference type="ChEBI" id="CHEBI:156461"/>
        <dbReference type="ChEBI" id="CHEBI:167617"/>
        <dbReference type="EC" id="2.1.1.56"/>
    </reaction>
</comment>
<keyword evidence="15" id="KW-1185">Reference proteome</keyword>
<evidence type="ECO:0000256" key="8">
    <source>
        <dbReference type="ARBA" id="ARBA00032772"/>
    </source>
</evidence>
<dbReference type="CDD" id="cd02440">
    <property type="entry name" value="AdoMet_MTases"/>
    <property type="match status" value="1"/>
</dbReference>
<dbReference type="OrthoDB" id="10248867at2759"/>
<feature type="compositionally biased region" description="Low complexity" evidence="12">
    <location>
        <begin position="326"/>
        <end position="337"/>
    </location>
</feature>
<sequence>MSPTHTSILQTPGTANAASQISQSMSPGEVRRHPPRLFHVDTSRSIVPHTGSPHHAALLPNPRATAGSSVGPFAQVEQFAVPQLPRRSPESRRATLPAFAASPKPVGPPEYPTLHGGPQYLPMDSPAEAYPQGLPPTPGASHFPPGYIPTSGAMPRTPVTPGGIGPYGEYQPPPTPGGSSVESSGPAGYFYHSHPPGTLAHGYQMSPAAGSPSHYGSLVQVPIPRRMSAQEGGPSMTVLHARESSHSARRDGHMNGTRSVDVSPQSREVMLPTATQNEGEARSDERRVRERLHSEMSHESVSGSHATDGEPPKAIAVSVAKRKRSSGSGNAIAASSSPVDAWDAKPSGRIQKESPSVPSTKPKKARRASTRESTAGDIRGKAPVPQDDLAAAESREDPTHSMLDDVESKAPADAPRRRQSKAGKAKSMSTDRLSPAPEEDEATPDDHESRGAHDVRIETRDVVNSAQQAFPSALEQPATDAASSGDGTVTLAAASGEDRVDEEARTLSNRAQLLPDSPGPEGVAMPLSETASSAVEAESTATRATSVTSPSLVKPSSCESSTSDQSATRFGRPDSNFHNPAQSSKVRSPDLADSTPPAPVQMPSPIQPAVPSKAPRTRYQAKRVSVPGVVRVPLAKHELERFRFRSSNPLRAAWQEENRGRSDGWDEMFERYAAEADGDAQQSRAKGPASKDSRSGLRTNAASVHVLPRKPDLSSSASGASAVASHYNARPDAGLDARRESPILPLRQFNNWVKSTIISKFGARNGRVLDLGAGKGGDLRKWHAKHVQEVVLVDIAAQSIEQAKARYDERKQTYHAEFFAFDAFGSAVSEHIPASILEPLFDNVSLQFCMHYAWDKVSKVNLMLENVAKYLKPGGIFIGTIPDADRLRRDLKALPNDELSFGNEYFRVSFDPTAPQKKETCPAFGHKYTFWLKDAIDECDEYVVDFEQFESLANQMGLRLIYRKTFEEVWLEAGEQRDSEAHRLLGAMRIAHPSTCSIPMQPALWEAASLYLAFAFEKVPTPAFG</sequence>
<feature type="region of interest" description="Disordered" evidence="12">
    <location>
        <begin position="676"/>
        <end position="699"/>
    </location>
</feature>
<keyword evidence="3 14" id="KW-0489">Methyltransferase</keyword>
<evidence type="ECO:0000256" key="2">
    <source>
        <dbReference type="ARBA" id="ARBA00011926"/>
    </source>
</evidence>
<feature type="compositionally biased region" description="Pro residues" evidence="12">
    <location>
        <begin position="596"/>
        <end position="608"/>
    </location>
</feature>
<dbReference type="SUPFAM" id="SSF53335">
    <property type="entry name" value="S-adenosyl-L-methionine-dependent methyltransferases"/>
    <property type="match status" value="1"/>
</dbReference>
<reference evidence="14 15" key="1">
    <citation type="submission" date="2014-09" db="EMBL/GenBank/DDBJ databases">
        <authorList>
            <person name="Magalhaes I.L.F."/>
            <person name="Oliveira U."/>
            <person name="Santos F.R."/>
            <person name="Vidigal T.H.D.A."/>
            <person name="Brescovit A.D."/>
            <person name="Santos A.J."/>
        </authorList>
    </citation>
    <scope>NUCLEOTIDE SEQUENCE [LARGE SCALE GENOMIC DNA]</scope>
</reference>
<evidence type="ECO:0000256" key="5">
    <source>
        <dbReference type="ARBA" id="ARBA00022691"/>
    </source>
</evidence>
<dbReference type="Pfam" id="PF03291">
    <property type="entry name" value="mRNA_G-N7_MeTrfase"/>
    <property type="match status" value="1"/>
</dbReference>
<keyword evidence="7" id="KW-0507">mRNA processing</keyword>
<keyword evidence="6" id="KW-0694">RNA-binding</keyword>
<keyword evidence="4 14" id="KW-0808">Transferase</keyword>
<evidence type="ECO:0000256" key="10">
    <source>
        <dbReference type="ARBA" id="ARBA00044712"/>
    </source>
</evidence>
<feature type="compositionally biased region" description="Polar residues" evidence="12">
    <location>
        <begin position="576"/>
        <end position="586"/>
    </location>
</feature>
<dbReference type="EMBL" id="CCYA01000389">
    <property type="protein sequence ID" value="CEH19361.1"/>
    <property type="molecule type" value="Genomic_DNA"/>
</dbReference>
<feature type="domain" description="MRNA cap 0 methyltransferase" evidence="13">
    <location>
        <begin position="741"/>
        <end position="1019"/>
    </location>
</feature>
<feature type="compositionally biased region" description="Basic and acidic residues" evidence="12">
    <location>
        <begin position="444"/>
        <end position="461"/>
    </location>
</feature>
<evidence type="ECO:0000256" key="4">
    <source>
        <dbReference type="ARBA" id="ARBA00022679"/>
    </source>
</evidence>
<feature type="compositionally biased region" description="Polar residues" evidence="12">
    <location>
        <begin position="1"/>
        <end position="26"/>
    </location>
</feature>
<dbReference type="Gene3D" id="3.40.50.150">
    <property type="entry name" value="Vaccinia Virus protein VP39"/>
    <property type="match status" value="1"/>
</dbReference>
<feature type="region of interest" description="Disordered" evidence="12">
    <location>
        <begin position="1"/>
        <end position="34"/>
    </location>
</feature>
<feature type="compositionally biased region" description="Polar residues" evidence="12">
    <location>
        <begin position="256"/>
        <end position="266"/>
    </location>
</feature>
<feature type="compositionally biased region" description="Basic and acidic residues" evidence="12">
    <location>
        <begin position="496"/>
        <end position="505"/>
    </location>
</feature>
<evidence type="ECO:0000256" key="1">
    <source>
        <dbReference type="ARBA" id="ARBA00003378"/>
    </source>
</evidence>
<dbReference type="PANTHER" id="PTHR12189">
    <property type="entry name" value="MRNA GUANINE-7- METHYLTRANSFERASE"/>
    <property type="match status" value="1"/>
</dbReference>
<keyword evidence="7" id="KW-0506">mRNA capping</keyword>
<evidence type="ECO:0000256" key="9">
    <source>
        <dbReference type="ARBA" id="ARBA00033387"/>
    </source>
</evidence>
<dbReference type="InterPro" id="IPR039753">
    <property type="entry name" value="RG7MT1"/>
</dbReference>
<keyword evidence="5" id="KW-0949">S-adenosyl-L-methionine</keyword>
<dbReference type="GO" id="GO:0005634">
    <property type="term" value="C:nucleus"/>
    <property type="evidence" value="ECO:0007669"/>
    <property type="project" value="TreeGrafter"/>
</dbReference>
<evidence type="ECO:0000256" key="11">
    <source>
        <dbReference type="ARBA" id="ARBA00049739"/>
    </source>
</evidence>
<dbReference type="GO" id="GO:0003723">
    <property type="term" value="F:RNA binding"/>
    <property type="evidence" value="ECO:0007669"/>
    <property type="project" value="UniProtKB-KW"/>
</dbReference>
<comment type="function">
    <text evidence="1">Responsible for methylating the 5'-cap structure of mRNAs.</text>
</comment>
<feature type="compositionally biased region" description="Basic and acidic residues" evidence="12">
    <location>
        <begin position="279"/>
        <end position="298"/>
    </location>
</feature>
<dbReference type="GO" id="GO:0004482">
    <property type="term" value="F:mRNA 5'-cap (guanine-N7-)-methyltransferase activity"/>
    <property type="evidence" value="ECO:0007669"/>
    <property type="project" value="UniProtKB-EC"/>
</dbReference>
<dbReference type="AlphaFoldDB" id="A0A0P1BTE0"/>
<evidence type="ECO:0000256" key="7">
    <source>
        <dbReference type="ARBA" id="ARBA00023042"/>
    </source>
</evidence>
<evidence type="ECO:0000313" key="14">
    <source>
        <dbReference type="EMBL" id="CEH19361.1"/>
    </source>
</evidence>